<dbReference type="RefSeq" id="WP_129192066.1">
    <property type="nucleotide sequence ID" value="NZ_CP035491.1"/>
</dbReference>
<proteinExistence type="predicted"/>
<dbReference type="KEGG" id="agf:ET445_15490"/>
<dbReference type="InterPro" id="IPR037523">
    <property type="entry name" value="VOC_core"/>
</dbReference>
<dbReference type="OrthoDB" id="9804907at2"/>
<evidence type="ECO:0000313" key="2">
    <source>
        <dbReference type="EMBL" id="QAY74521.1"/>
    </source>
</evidence>
<evidence type="ECO:0000259" key="1">
    <source>
        <dbReference type="PROSITE" id="PS51819"/>
    </source>
</evidence>
<keyword evidence="3" id="KW-1185">Reference proteome</keyword>
<protein>
    <submittedName>
        <fullName evidence="2">VOC family protein</fullName>
    </submittedName>
</protein>
<evidence type="ECO:0000313" key="3">
    <source>
        <dbReference type="Proteomes" id="UP000291259"/>
    </source>
</evidence>
<feature type="domain" description="VOC" evidence="1">
    <location>
        <begin position="5"/>
        <end position="123"/>
    </location>
</feature>
<accession>A0A4V0YHF4</accession>
<dbReference type="SUPFAM" id="SSF54593">
    <property type="entry name" value="Glyoxalase/Bleomycin resistance protein/Dihydroxybiphenyl dioxygenase"/>
    <property type="match status" value="1"/>
</dbReference>
<name>A0A4V0YHF4_9MICO</name>
<dbReference type="InterPro" id="IPR029068">
    <property type="entry name" value="Glyas_Bleomycin-R_OHBP_Dase"/>
</dbReference>
<organism evidence="2 3">
    <name type="scientific">Agromyces protaetiae</name>
    <dbReference type="NCBI Taxonomy" id="2509455"/>
    <lineage>
        <taxon>Bacteria</taxon>
        <taxon>Bacillati</taxon>
        <taxon>Actinomycetota</taxon>
        <taxon>Actinomycetes</taxon>
        <taxon>Micrococcales</taxon>
        <taxon>Microbacteriaceae</taxon>
        <taxon>Agromyces</taxon>
    </lineage>
</organism>
<dbReference type="AlphaFoldDB" id="A0A4V0YHF4"/>
<dbReference type="Gene3D" id="3.10.180.10">
    <property type="entry name" value="2,3-Dihydroxybiphenyl 1,2-Dioxygenase, domain 1"/>
    <property type="match status" value="1"/>
</dbReference>
<dbReference type="PROSITE" id="PS51819">
    <property type="entry name" value="VOC"/>
    <property type="match status" value="1"/>
</dbReference>
<dbReference type="EMBL" id="CP035491">
    <property type="protein sequence ID" value="QAY74521.1"/>
    <property type="molecule type" value="Genomic_DNA"/>
</dbReference>
<reference evidence="2 3" key="1">
    <citation type="submission" date="2019-01" db="EMBL/GenBank/DDBJ databases">
        <title>Genome sequencing of strain FW100M-8.</title>
        <authorList>
            <person name="Heo J."/>
            <person name="Kim S.-J."/>
            <person name="Kim J.-S."/>
            <person name="Hong S.-B."/>
            <person name="Kwon S.-W."/>
        </authorList>
    </citation>
    <scope>NUCLEOTIDE SEQUENCE [LARGE SCALE GENOMIC DNA]</scope>
    <source>
        <strain evidence="2 3">FW100M-8</strain>
    </source>
</reference>
<dbReference type="Proteomes" id="UP000291259">
    <property type="component" value="Chromosome"/>
</dbReference>
<sequence length="141" mass="15057">MFERMMAMAVLPAADLDRAQAFWRDVFGFEPAHVDEGGAIYELGGVPVLVYESSFAGTAGSTAMSLVTDDLDRDMTALRTHGLVFLDYDFPGLQTVDGVADFGDGRSAWFTDSEGNIVALTQPSPQLQSLARKAMAAASNG</sequence>
<gene>
    <name evidence="2" type="ORF">ET445_15490</name>
</gene>